<dbReference type="GO" id="GO:0020037">
    <property type="term" value="F:heme binding"/>
    <property type="evidence" value="ECO:0007669"/>
    <property type="project" value="InterPro"/>
</dbReference>
<dbReference type="GO" id="GO:0030313">
    <property type="term" value="C:cell envelope"/>
    <property type="evidence" value="ECO:0007669"/>
    <property type="project" value="UniProtKB-SubCell"/>
</dbReference>
<evidence type="ECO:0000313" key="10">
    <source>
        <dbReference type="Proteomes" id="UP001155587"/>
    </source>
</evidence>
<dbReference type="InterPro" id="IPR009056">
    <property type="entry name" value="Cyt_c-like_dom"/>
</dbReference>
<evidence type="ECO:0000256" key="4">
    <source>
        <dbReference type="ARBA" id="ARBA00023002"/>
    </source>
</evidence>
<keyword evidence="2 6" id="KW-0349">Heme</keyword>
<evidence type="ECO:0000256" key="2">
    <source>
        <dbReference type="ARBA" id="ARBA00022617"/>
    </source>
</evidence>
<dbReference type="GO" id="GO:0046872">
    <property type="term" value="F:metal ion binding"/>
    <property type="evidence" value="ECO:0007669"/>
    <property type="project" value="UniProtKB-KW"/>
</dbReference>
<evidence type="ECO:0000256" key="3">
    <source>
        <dbReference type="ARBA" id="ARBA00022723"/>
    </source>
</evidence>
<evidence type="ECO:0000256" key="1">
    <source>
        <dbReference type="ARBA" id="ARBA00004196"/>
    </source>
</evidence>
<protein>
    <submittedName>
        <fullName evidence="9">Cytochrome B6</fullName>
    </submittedName>
</protein>
<keyword evidence="5 6" id="KW-0408">Iron</keyword>
<dbReference type="EMBL" id="JAKRRY010000006">
    <property type="protein sequence ID" value="MCW8345732.1"/>
    <property type="molecule type" value="Genomic_DNA"/>
</dbReference>
<comment type="subcellular location">
    <subcellularLocation>
        <location evidence="1">Cell envelope</location>
    </subcellularLocation>
</comment>
<dbReference type="AlphaFoldDB" id="A0A9X3CLR7"/>
<dbReference type="RefSeq" id="WP_265674145.1">
    <property type="nucleotide sequence ID" value="NZ_JAKRRY010000006.1"/>
</dbReference>
<evidence type="ECO:0000256" key="7">
    <source>
        <dbReference type="SAM" id="Phobius"/>
    </source>
</evidence>
<dbReference type="SUPFAM" id="SSF46626">
    <property type="entry name" value="Cytochrome c"/>
    <property type="match status" value="2"/>
</dbReference>
<dbReference type="PANTHER" id="PTHR30600">
    <property type="entry name" value="CYTOCHROME C PEROXIDASE-RELATED"/>
    <property type="match status" value="1"/>
</dbReference>
<dbReference type="Proteomes" id="UP001155587">
    <property type="component" value="Unassembled WGS sequence"/>
</dbReference>
<evidence type="ECO:0000313" key="9">
    <source>
        <dbReference type="EMBL" id="MCW8345732.1"/>
    </source>
</evidence>
<evidence type="ECO:0000256" key="5">
    <source>
        <dbReference type="ARBA" id="ARBA00023004"/>
    </source>
</evidence>
<reference evidence="9" key="1">
    <citation type="submission" date="2022-02" db="EMBL/GenBank/DDBJ databases">
        <title>Vibrio sp. nov, a new bacterium isolated from seawater.</title>
        <authorList>
            <person name="Yuan Y."/>
        </authorList>
    </citation>
    <scope>NUCLEOTIDE SEQUENCE</scope>
    <source>
        <strain evidence="9">ZSDZ65</strain>
    </source>
</reference>
<accession>A0A9X3CLR7</accession>
<dbReference type="PROSITE" id="PS51007">
    <property type="entry name" value="CYTC"/>
    <property type="match status" value="2"/>
</dbReference>
<dbReference type="InterPro" id="IPR004852">
    <property type="entry name" value="Di-haem_cyt_c_peroxidsae"/>
</dbReference>
<keyword evidence="4" id="KW-0560">Oxidoreductase</keyword>
<dbReference type="GO" id="GO:0009055">
    <property type="term" value="F:electron transfer activity"/>
    <property type="evidence" value="ECO:0007669"/>
    <property type="project" value="InterPro"/>
</dbReference>
<proteinExistence type="predicted"/>
<dbReference type="Pfam" id="PF03150">
    <property type="entry name" value="CCP_MauG"/>
    <property type="match status" value="1"/>
</dbReference>
<name>A0A9X3CLR7_9VIBR</name>
<evidence type="ECO:0000256" key="6">
    <source>
        <dbReference type="PROSITE-ProRule" id="PRU00433"/>
    </source>
</evidence>
<feature type="domain" description="Cytochrome c" evidence="8">
    <location>
        <begin position="219"/>
        <end position="333"/>
    </location>
</feature>
<keyword evidence="10" id="KW-1185">Reference proteome</keyword>
<dbReference type="InterPro" id="IPR036909">
    <property type="entry name" value="Cyt_c-like_dom_sf"/>
</dbReference>
<keyword evidence="7" id="KW-1133">Transmembrane helix</keyword>
<evidence type="ECO:0000259" key="8">
    <source>
        <dbReference type="PROSITE" id="PS51007"/>
    </source>
</evidence>
<gene>
    <name evidence="9" type="ORF">MD535_06870</name>
</gene>
<sequence length="349" mass="39055">MNSYLVKWIVAVTFLIIFTAWMLHRFNSPLTLHQLEGHEHHSLADTLDTQPTPLISPIEVTQLNIREKKIAKIGLQLFIDPNLSSDGQISCESCHHIFDNGAENTKVSTGVKGAGVRNSPTVFNITNNTRFFWDGRASSLEHQMDGPVHNPLEMDTNWDNIIDYVESTPHYRNQFDIVWNGEINLANIKTSLVTFMSALSTPDAPFDHYLKGNKIAIEPIAEKGWQKFQSLGCIVCHQGTNVGGNLFQKFGNIEQTPHQNQDLGRYNVTGIEIDKNVFRVPSLRNVAKTPPYFHDGRSLTLEDAIITMAKVQLGQELDAITVIEISAFLHSLSAPPPPYLEELSQGATQ</sequence>
<feature type="domain" description="Cytochrome c" evidence="8">
    <location>
        <begin position="69"/>
        <end position="169"/>
    </location>
</feature>
<organism evidence="9 10">
    <name type="scientific">Vibrio qingdaonensis</name>
    <dbReference type="NCBI Taxonomy" id="2829491"/>
    <lineage>
        <taxon>Bacteria</taxon>
        <taxon>Pseudomonadati</taxon>
        <taxon>Pseudomonadota</taxon>
        <taxon>Gammaproteobacteria</taxon>
        <taxon>Vibrionales</taxon>
        <taxon>Vibrionaceae</taxon>
        <taxon>Vibrio</taxon>
    </lineage>
</organism>
<dbReference type="GO" id="GO:0004130">
    <property type="term" value="F:cytochrome-c peroxidase activity"/>
    <property type="evidence" value="ECO:0007669"/>
    <property type="project" value="TreeGrafter"/>
</dbReference>
<dbReference type="PANTHER" id="PTHR30600:SF7">
    <property type="entry name" value="CYTOCHROME C PEROXIDASE-RELATED"/>
    <property type="match status" value="1"/>
</dbReference>
<dbReference type="Gene3D" id="1.10.760.10">
    <property type="entry name" value="Cytochrome c-like domain"/>
    <property type="match status" value="2"/>
</dbReference>
<dbReference type="InterPro" id="IPR051395">
    <property type="entry name" value="Cytochrome_c_Peroxidase/MauG"/>
</dbReference>
<comment type="caution">
    <text evidence="9">The sequence shown here is derived from an EMBL/GenBank/DDBJ whole genome shotgun (WGS) entry which is preliminary data.</text>
</comment>
<keyword evidence="7" id="KW-0812">Transmembrane</keyword>
<keyword evidence="3 6" id="KW-0479">Metal-binding</keyword>
<keyword evidence="7" id="KW-0472">Membrane</keyword>
<feature type="transmembrane region" description="Helical" evidence="7">
    <location>
        <begin position="6"/>
        <end position="23"/>
    </location>
</feature>